<evidence type="ECO:0000313" key="12">
    <source>
        <dbReference type="Proteomes" id="UP000247810"/>
    </source>
</evidence>
<dbReference type="Gene3D" id="3.40.50.1700">
    <property type="entry name" value="Glycoside hydrolase family 3 C-terminal domain"/>
    <property type="match status" value="1"/>
</dbReference>
<dbReference type="Pfam" id="PF01915">
    <property type="entry name" value="Glyco_hydro_3_C"/>
    <property type="match status" value="1"/>
</dbReference>
<dbReference type="EC" id="3.2.1.21" evidence="3"/>
<evidence type="ECO:0000256" key="2">
    <source>
        <dbReference type="ARBA" id="ARBA00005336"/>
    </source>
</evidence>
<comment type="similarity">
    <text evidence="2">Belongs to the glycosyl hydrolase 3 family.</text>
</comment>
<keyword evidence="4" id="KW-0378">Hydrolase</keyword>
<dbReference type="STRING" id="1448320.A0A319DSB8"/>
<dbReference type="InterPro" id="IPR037524">
    <property type="entry name" value="PA14/GLEYA"/>
</dbReference>
<feature type="compositionally biased region" description="Basic residues" evidence="9">
    <location>
        <begin position="177"/>
        <end position="186"/>
    </location>
</feature>
<evidence type="ECO:0000256" key="4">
    <source>
        <dbReference type="ARBA" id="ARBA00022801"/>
    </source>
</evidence>
<dbReference type="AlphaFoldDB" id="A0A319DSB8"/>
<evidence type="ECO:0000259" key="10">
    <source>
        <dbReference type="PROSITE" id="PS51820"/>
    </source>
</evidence>
<dbReference type="Gene3D" id="3.20.20.300">
    <property type="entry name" value="Glycoside hydrolase, family 3, N-terminal domain"/>
    <property type="match status" value="1"/>
</dbReference>
<dbReference type="SUPFAM" id="SSF52279">
    <property type="entry name" value="Beta-D-glucan exohydrolase, C-terminal domain"/>
    <property type="match status" value="1"/>
</dbReference>
<evidence type="ECO:0000256" key="3">
    <source>
        <dbReference type="ARBA" id="ARBA00012744"/>
    </source>
</evidence>
<dbReference type="InterPro" id="IPR036881">
    <property type="entry name" value="Glyco_hydro_3_C_sf"/>
</dbReference>
<comment type="function">
    <text evidence="8">Beta-glucosidases are one of a number of cellulolytic enzymes involved in the degradation of cellulosic biomass. Catalyzes the last step releasing glucose from the inhibitory cellobiose.</text>
</comment>
<comment type="catalytic activity">
    <reaction evidence="1">
        <text>Hydrolysis of terminal, non-reducing beta-D-glucosyl residues with release of beta-D-glucose.</text>
        <dbReference type="EC" id="3.2.1.21"/>
    </reaction>
</comment>
<dbReference type="EMBL" id="KZ825961">
    <property type="protein sequence ID" value="PYH90978.1"/>
    <property type="molecule type" value="Genomic_DNA"/>
</dbReference>
<dbReference type="Pfam" id="PF07691">
    <property type="entry name" value="PA14"/>
    <property type="match status" value="1"/>
</dbReference>
<sequence>MASPEIEALLRKLTREEKIEWFNGSTIGETLVHRERKPLPEYMIQEQWPSYLTAEYCTRPTCTIRPTTTGEHILSVISTGSATVSINGTNVFTRPQETNLRPESFHFVKSQLERRFTHPMTAGQPYTLVLESWKHRPRHPARQTPLRPHVPGLLVALPRTHRHPRADPHRVPNRPGIRPRRRLRRDNKRDRIRGLRPRQHGPLAAAHNPNPIVVNFSGGPVGMTQFVSRVPAIIQAWFPGQECGHSLARVPNGSVNRSGRLPFSWPKGDEDSPILRKLSLR</sequence>
<dbReference type="Gene3D" id="2.60.120.260">
    <property type="entry name" value="Galactose-binding domain-like"/>
    <property type="match status" value="1"/>
</dbReference>
<dbReference type="InterPro" id="IPR011658">
    <property type="entry name" value="PA14_dom"/>
</dbReference>
<feature type="domain" description="PA14" evidence="10">
    <location>
        <begin position="12"/>
        <end position="161"/>
    </location>
</feature>
<name>A0A319DSB8_9EURO</name>
<evidence type="ECO:0000256" key="7">
    <source>
        <dbReference type="ARBA" id="ARBA00023326"/>
    </source>
</evidence>
<keyword evidence="12" id="KW-1185">Reference proteome</keyword>
<feature type="region of interest" description="Disordered" evidence="9">
    <location>
        <begin position="159"/>
        <end position="206"/>
    </location>
</feature>
<dbReference type="InterPro" id="IPR036962">
    <property type="entry name" value="Glyco_hydro_3_N_sf"/>
</dbReference>
<keyword evidence="5" id="KW-0119">Carbohydrate metabolism</keyword>
<evidence type="ECO:0000256" key="1">
    <source>
        <dbReference type="ARBA" id="ARBA00000448"/>
    </source>
</evidence>
<reference evidence="11 12" key="1">
    <citation type="submission" date="2018-02" db="EMBL/GenBank/DDBJ databases">
        <title>The genomes of Aspergillus section Nigri reveals drivers in fungal speciation.</title>
        <authorList>
            <consortium name="DOE Joint Genome Institute"/>
            <person name="Vesth T.C."/>
            <person name="Nybo J."/>
            <person name="Theobald S."/>
            <person name="Brandl J."/>
            <person name="Frisvad J.C."/>
            <person name="Nielsen K.F."/>
            <person name="Lyhne E.K."/>
            <person name="Kogle M.E."/>
            <person name="Kuo A."/>
            <person name="Riley R."/>
            <person name="Clum A."/>
            <person name="Nolan M."/>
            <person name="Lipzen A."/>
            <person name="Salamov A."/>
            <person name="Henrissat B."/>
            <person name="Wiebenga A."/>
            <person name="De vries R.P."/>
            <person name="Grigoriev I.V."/>
            <person name="Mortensen U.H."/>
            <person name="Andersen M.R."/>
            <person name="Baker S.E."/>
        </authorList>
    </citation>
    <scope>NUCLEOTIDE SEQUENCE [LARGE SCALE GENOMIC DNA]</scope>
    <source>
        <strain evidence="11 12">CBS 707.79</strain>
    </source>
</reference>
<dbReference type="PANTHER" id="PTHR42715:SF10">
    <property type="entry name" value="BETA-GLUCOSIDASE"/>
    <property type="match status" value="1"/>
</dbReference>
<evidence type="ECO:0000256" key="8">
    <source>
        <dbReference type="ARBA" id="ARBA00024983"/>
    </source>
</evidence>
<dbReference type="PROSITE" id="PS51820">
    <property type="entry name" value="PA14"/>
    <property type="match status" value="1"/>
</dbReference>
<protein>
    <recommendedName>
        <fullName evidence="3">beta-glucosidase</fullName>
        <ecNumber evidence="3">3.2.1.21</ecNumber>
    </recommendedName>
</protein>
<evidence type="ECO:0000313" key="11">
    <source>
        <dbReference type="EMBL" id="PYH90978.1"/>
    </source>
</evidence>
<dbReference type="InterPro" id="IPR050288">
    <property type="entry name" value="Cellulose_deg_GH3"/>
</dbReference>
<dbReference type="OrthoDB" id="47059at2759"/>
<gene>
    <name evidence="11" type="ORF">BO71DRAFT_412168</name>
</gene>
<dbReference type="VEuPathDB" id="FungiDB:BO71DRAFT_412168"/>
<proteinExistence type="inferred from homology"/>
<evidence type="ECO:0000256" key="6">
    <source>
        <dbReference type="ARBA" id="ARBA00023295"/>
    </source>
</evidence>
<dbReference type="GO" id="GO:0030245">
    <property type="term" value="P:cellulose catabolic process"/>
    <property type="evidence" value="ECO:0007669"/>
    <property type="project" value="UniProtKB-UniPathway"/>
</dbReference>
<dbReference type="GO" id="GO:0008422">
    <property type="term" value="F:beta-glucosidase activity"/>
    <property type="evidence" value="ECO:0007669"/>
    <property type="project" value="UniProtKB-EC"/>
</dbReference>
<accession>A0A319DSB8</accession>
<organism evidence="11 12">
    <name type="scientific">Aspergillus ellipticus CBS 707.79</name>
    <dbReference type="NCBI Taxonomy" id="1448320"/>
    <lineage>
        <taxon>Eukaryota</taxon>
        <taxon>Fungi</taxon>
        <taxon>Dikarya</taxon>
        <taxon>Ascomycota</taxon>
        <taxon>Pezizomycotina</taxon>
        <taxon>Eurotiomycetes</taxon>
        <taxon>Eurotiomycetidae</taxon>
        <taxon>Eurotiales</taxon>
        <taxon>Aspergillaceae</taxon>
        <taxon>Aspergillus</taxon>
        <taxon>Aspergillus subgen. Circumdati</taxon>
    </lineage>
</organism>
<evidence type="ECO:0000256" key="5">
    <source>
        <dbReference type="ARBA" id="ARBA00023277"/>
    </source>
</evidence>
<keyword evidence="7" id="KW-0624">Polysaccharide degradation</keyword>
<dbReference type="Proteomes" id="UP000247810">
    <property type="component" value="Unassembled WGS sequence"/>
</dbReference>
<dbReference type="PANTHER" id="PTHR42715">
    <property type="entry name" value="BETA-GLUCOSIDASE"/>
    <property type="match status" value="1"/>
</dbReference>
<dbReference type="UniPathway" id="UPA00696"/>
<evidence type="ECO:0000256" key="9">
    <source>
        <dbReference type="SAM" id="MobiDB-lite"/>
    </source>
</evidence>
<keyword evidence="6" id="KW-0326">Glycosidase</keyword>
<dbReference type="InterPro" id="IPR002772">
    <property type="entry name" value="Glyco_hydro_3_C"/>
</dbReference>